<dbReference type="EMBL" id="MU266353">
    <property type="protein sequence ID" value="KAH7928396.1"/>
    <property type="molecule type" value="Genomic_DNA"/>
</dbReference>
<comment type="caution">
    <text evidence="1">The sequence shown here is derived from an EMBL/GenBank/DDBJ whole genome shotgun (WGS) entry which is preliminary data.</text>
</comment>
<evidence type="ECO:0000313" key="2">
    <source>
        <dbReference type="Proteomes" id="UP000790709"/>
    </source>
</evidence>
<proteinExistence type="predicted"/>
<dbReference type="Proteomes" id="UP000790709">
    <property type="component" value="Unassembled WGS sequence"/>
</dbReference>
<name>A0ACB8BTL1_9AGAM</name>
<sequence>MAEVSETSSELPIIDIGPYLDRRDDAARLVTSEALHDACVNYGFFYLDISKFVDADEPEELTRLAREFFALPQEEKDKISIRNQDQARGYQRLKENVTNGKADNHEGIDFYKSVDQPDKTKPLWGENQWPDVPNFQRKFSQWVEKMKILGMLVMEAMAVGLGMTTEEWEDLRSQVDDSFWVMRIIGYPPLPNDHDGFSCGAHKDYGCLTFLYADPTRSALQVFLRQASDSTSESDDLPTENGTEQGTWINADPIPGCIVCNVGEMWEIWSNGLYKSTLHRVVHRGSNYRIPFFFEPNFSANVTPLPAAFRIQGKDSVEALTDSKTYGPVVYGDFLLQKVSGNFAIEGKGRYD</sequence>
<gene>
    <name evidence="1" type="ORF">BV22DRAFT_1004830</name>
</gene>
<reference evidence="1" key="1">
    <citation type="journal article" date="2021" name="New Phytol.">
        <title>Evolutionary innovations through gain and loss of genes in the ectomycorrhizal Boletales.</title>
        <authorList>
            <person name="Wu G."/>
            <person name="Miyauchi S."/>
            <person name="Morin E."/>
            <person name="Kuo A."/>
            <person name="Drula E."/>
            <person name="Varga T."/>
            <person name="Kohler A."/>
            <person name="Feng B."/>
            <person name="Cao Y."/>
            <person name="Lipzen A."/>
            <person name="Daum C."/>
            <person name="Hundley H."/>
            <person name="Pangilinan J."/>
            <person name="Johnson J."/>
            <person name="Barry K."/>
            <person name="LaButti K."/>
            <person name="Ng V."/>
            <person name="Ahrendt S."/>
            <person name="Min B."/>
            <person name="Choi I.G."/>
            <person name="Park H."/>
            <person name="Plett J.M."/>
            <person name="Magnuson J."/>
            <person name="Spatafora J.W."/>
            <person name="Nagy L.G."/>
            <person name="Henrissat B."/>
            <person name="Grigoriev I.V."/>
            <person name="Yang Z.L."/>
            <person name="Xu J."/>
            <person name="Martin F.M."/>
        </authorList>
    </citation>
    <scope>NUCLEOTIDE SEQUENCE</scope>
    <source>
        <strain evidence="1">KUC20120723A-06</strain>
    </source>
</reference>
<protein>
    <submittedName>
        <fullName evidence="1">Clavaminate synthase-like protein</fullName>
    </submittedName>
</protein>
<accession>A0ACB8BTL1</accession>
<keyword evidence="2" id="KW-1185">Reference proteome</keyword>
<organism evidence="1 2">
    <name type="scientific">Leucogyrophana mollusca</name>
    <dbReference type="NCBI Taxonomy" id="85980"/>
    <lineage>
        <taxon>Eukaryota</taxon>
        <taxon>Fungi</taxon>
        <taxon>Dikarya</taxon>
        <taxon>Basidiomycota</taxon>
        <taxon>Agaricomycotina</taxon>
        <taxon>Agaricomycetes</taxon>
        <taxon>Agaricomycetidae</taxon>
        <taxon>Boletales</taxon>
        <taxon>Boletales incertae sedis</taxon>
        <taxon>Leucogyrophana</taxon>
    </lineage>
</organism>
<evidence type="ECO:0000313" key="1">
    <source>
        <dbReference type="EMBL" id="KAH7928396.1"/>
    </source>
</evidence>